<comment type="caution">
    <text evidence="7">The sequence shown here is derived from an EMBL/GenBank/DDBJ whole genome shotgun (WGS) entry which is preliminary data.</text>
</comment>
<dbReference type="PANTHER" id="PTHR31751:SF42">
    <property type="entry name" value="PROTEIN CBG10204"/>
    <property type="match status" value="1"/>
</dbReference>
<evidence type="ECO:0000256" key="2">
    <source>
        <dbReference type="ARBA" id="ARBA00022771"/>
    </source>
</evidence>
<keyword evidence="2 5" id="KW-0863">Zinc-finger</keyword>
<feature type="domain" description="THAP-type" evidence="6">
    <location>
        <begin position="16"/>
        <end position="110"/>
    </location>
</feature>
<keyword evidence="4 5" id="KW-0238">DNA-binding</keyword>
<organism evidence="7 8">
    <name type="scientific">Pinctada imbricata</name>
    <name type="common">Atlantic pearl-oyster</name>
    <name type="synonym">Pinctada martensii</name>
    <dbReference type="NCBI Taxonomy" id="66713"/>
    <lineage>
        <taxon>Eukaryota</taxon>
        <taxon>Metazoa</taxon>
        <taxon>Spiralia</taxon>
        <taxon>Lophotrochozoa</taxon>
        <taxon>Mollusca</taxon>
        <taxon>Bivalvia</taxon>
        <taxon>Autobranchia</taxon>
        <taxon>Pteriomorphia</taxon>
        <taxon>Pterioida</taxon>
        <taxon>Pterioidea</taxon>
        <taxon>Pteriidae</taxon>
        <taxon>Pinctada</taxon>
    </lineage>
</organism>
<evidence type="ECO:0000256" key="1">
    <source>
        <dbReference type="ARBA" id="ARBA00022723"/>
    </source>
</evidence>
<dbReference type="GO" id="GO:0003677">
    <property type="term" value="F:DNA binding"/>
    <property type="evidence" value="ECO:0007669"/>
    <property type="project" value="UniProtKB-UniRule"/>
</dbReference>
<dbReference type="InterPro" id="IPR006612">
    <property type="entry name" value="THAP_Znf"/>
</dbReference>
<dbReference type="PANTHER" id="PTHR31751">
    <property type="entry name" value="SI:CH211-108C17.2-RELATED-RELATED"/>
    <property type="match status" value="1"/>
</dbReference>
<proteinExistence type="predicted"/>
<dbReference type="Proteomes" id="UP001186944">
    <property type="component" value="Unassembled WGS sequence"/>
</dbReference>
<evidence type="ECO:0000313" key="7">
    <source>
        <dbReference type="EMBL" id="KAK3106546.1"/>
    </source>
</evidence>
<evidence type="ECO:0000313" key="8">
    <source>
        <dbReference type="Proteomes" id="UP001186944"/>
    </source>
</evidence>
<evidence type="ECO:0000256" key="3">
    <source>
        <dbReference type="ARBA" id="ARBA00022833"/>
    </source>
</evidence>
<dbReference type="SMART" id="SM00980">
    <property type="entry name" value="THAP"/>
    <property type="match status" value="1"/>
</dbReference>
<dbReference type="GO" id="GO:0008270">
    <property type="term" value="F:zinc ion binding"/>
    <property type="evidence" value="ECO:0007669"/>
    <property type="project" value="UniProtKB-KW"/>
</dbReference>
<keyword evidence="8" id="KW-1185">Reference proteome</keyword>
<dbReference type="EMBL" id="VSWD01000003">
    <property type="protein sequence ID" value="KAK3106546.1"/>
    <property type="molecule type" value="Genomic_DNA"/>
</dbReference>
<evidence type="ECO:0000256" key="4">
    <source>
        <dbReference type="ARBA" id="ARBA00023125"/>
    </source>
</evidence>
<dbReference type="InterPro" id="IPR038441">
    <property type="entry name" value="THAP_Znf_sf"/>
</dbReference>
<keyword evidence="1" id="KW-0479">Metal-binding</keyword>
<sequence>MADSIEEKSRTLAKGKGRFCCAGGCTNTNADGVSLHSFPSEKRPDIRRKWIKFIRDEQINFVSPTKYQFICERHFTKECYPKKYSILEALGKHDEIKRKDLNPDAVPTIHLKPKRYLHTAREKNLPLSLGGDGRCDTPGHSAKFCSYTMLDVNLMVVADIQLVQSNEVKSSSHMEKEGLIRAVKEFQENGLAIGELVTDRHPQITKFVREEMPNTKHYFDVWHVAKGSKAFVELEKIAANTRIKKDIRKLSPGPQTAALEGYHSILNHFAPKMIGFSYEGMLSRLLLAALHFNENMQRPQACTREGAKRFSIIFPKAKGGHYSLKEVKEPSYVETLKDEMTRLAINGEGKRKDIQMPMAPPPLSASYFHPVKEDAINNFQSRFKLLP</sequence>
<dbReference type="AlphaFoldDB" id="A0AA88YKG7"/>
<name>A0AA88YKG7_PINIB</name>
<dbReference type="PROSITE" id="PS50950">
    <property type="entry name" value="ZF_THAP"/>
    <property type="match status" value="1"/>
</dbReference>
<gene>
    <name evidence="7" type="ORF">FSP39_022375</name>
</gene>
<dbReference type="Gene3D" id="6.20.210.20">
    <property type="entry name" value="THAP domain"/>
    <property type="match status" value="1"/>
</dbReference>
<evidence type="ECO:0000256" key="5">
    <source>
        <dbReference type="PROSITE-ProRule" id="PRU00309"/>
    </source>
</evidence>
<dbReference type="Pfam" id="PF05485">
    <property type="entry name" value="THAP"/>
    <property type="match status" value="1"/>
</dbReference>
<dbReference type="SMART" id="SM00692">
    <property type="entry name" value="DM3"/>
    <property type="match status" value="1"/>
</dbReference>
<protein>
    <recommendedName>
        <fullName evidence="6">THAP-type domain-containing protein</fullName>
    </recommendedName>
</protein>
<keyword evidence="3" id="KW-0862">Zinc</keyword>
<accession>A0AA88YKG7</accession>
<reference evidence="7" key="1">
    <citation type="submission" date="2019-08" db="EMBL/GenBank/DDBJ databases">
        <title>The improved chromosome-level genome for the pearl oyster Pinctada fucata martensii using PacBio sequencing and Hi-C.</title>
        <authorList>
            <person name="Zheng Z."/>
        </authorList>
    </citation>
    <scope>NUCLEOTIDE SEQUENCE</scope>
    <source>
        <strain evidence="7">ZZ-2019</strain>
        <tissue evidence="7">Adductor muscle</tissue>
    </source>
</reference>
<dbReference type="SUPFAM" id="SSF57716">
    <property type="entry name" value="Glucocorticoid receptor-like (DNA-binding domain)"/>
    <property type="match status" value="1"/>
</dbReference>
<evidence type="ECO:0000259" key="6">
    <source>
        <dbReference type="PROSITE" id="PS50950"/>
    </source>
</evidence>